<dbReference type="PANTHER" id="PTHR43716">
    <property type="entry name" value="D-2-HYDROXYGLUTARATE DEHYDROGENASE, MITOCHONDRIAL"/>
    <property type="match status" value="1"/>
</dbReference>
<organism evidence="7 8">
    <name type="scientific">Candidatus Contendibacter odensensis</name>
    <dbReference type="NCBI Taxonomy" id="1400860"/>
    <lineage>
        <taxon>Bacteria</taxon>
        <taxon>Pseudomonadati</taxon>
        <taxon>Pseudomonadota</taxon>
        <taxon>Gammaproteobacteria</taxon>
        <taxon>Candidatus Competibacteraceae</taxon>
        <taxon>Candidatus Contendibacter</taxon>
    </lineage>
</organism>
<dbReference type="GO" id="GO:0071949">
    <property type="term" value="F:FAD binding"/>
    <property type="evidence" value="ECO:0007669"/>
    <property type="project" value="InterPro"/>
</dbReference>
<evidence type="ECO:0000256" key="3">
    <source>
        <dbReference type="ARBA" id="ARBA00022630"/>
    </source>
</evidence>
<dbReference type="InterPro" id="IPR051264">
    <property type="entry name" value="FAD-oxidored/transferase_4"/>
</dbReference>
<dbReference type="InterPro" id="IPR016166">
    <property type="entry name" value="FAD-bd_PCMH"/>
</dbReference>
<dbReference type="FunFam" id="1.10.45.10:FF:000001">
    <property type="entry name" value="D-lactate dehydrogenase mitochondrial"/>
    <property type="match status" value="1"/>
</dbReference>
<keyword evidence="3" id="KW-0285">Flavoprotein</keyword>
<dbReference type="Pfam" id="PF01565">
    <property type="entry name" value="FAD_binding_4"/>
    <property type="match status" value="1"/>
</dbReference>
<evidence type="ECO:0000256" key="2">
    <source>
        <dbReference type="ARBA" id="ARBA00008000"/>
    </source>
</evidence>
<dbReference type="Gene3D" id="1.10.45.10">
    <property type="entry name" value="Vanillyl-alcohol Oxidase, Chain A, domain 4"/>
    <property type="match status" value="1"/>
</dbReference>
<dbReference type="Gene3D" id="3.30.43.10">
    <property type="entry name" value="Uridine Diphospho-n-acetylenolpyruvylglucosamine Reductase, domain 2"/>
    <property type="match status" value="1"/>
</dbReference>
<evidence type="ECO:0000256" key="1">
    <source>
        <dbReference type="ARBA" id="ARBA00001974"/>
    </source>
</evidence>
<dbReference type="SUPFAM" id="SSF55103">
    <property type="entry name" value="FAD-linked oxidases, C-terminal domain"/>
    <property type="match status" value="1"/>
</dbReference>
<dbReference type="SUPFAM" id="SSF56176">
    <property type="entry name" value="FAD-binding/transporter-associated domain-like"/>
    <property type="match status" value="1"/>
</dbReference>
<sequence length="469" mass="52042">MNPKQTPDRPNTVLDGIRTFIDPAHVRTDADSCLKYGRDWTRLYTPNPLAVVLPNSSEQIQQLVRYANTHQLALVPSGGRTGLSGAAMACQGEIVVSLERMNQILDFNPLDRSLTCQAGAITEVIQNFACEHGLLYPVDFASRGSSQIGGNIATNAGGIKVIRYGLTRDWVTGLKVVTGTGDLLNLNRGLIKNASGYDLRHLFIGSEGTLGIIVEATLKLTRPLQEPTVMVLGITDLDSVMSIYHAFRNALEPTAFEFFSERALHHVLRKGLHRPFETETPYYALIEFENSQGAHTDNALALFEHGIAQGWLKDGVMSQSEAQAQDLWCLRENISESIAEHQPYKNDIAVRISQVPALLTEIDQLLAQEYPDFEVLWYGHIGDGNLHVNILKPASLESAVFVEKCEQVNPQLFTILQHYGGSISAEHGVGLTKKPYLHYTRDKTEIDYMRAIKYVFDPNGIINPGKVFE</sequence>
<dbReference type="Gene3D" id="3.30.465.10">
    <property type="match status" value="1"/>
</dbReference>
<dbReference type="InterPro" id="IPR006094">
    <property type="entry name" value="Oxid_FAD_bind_N"/>
</dbReference>
<dbReference type="InterPro" id="IPR004113">
    <property type="entry name" value="FAD-bd_oxidored_4_C"/>
</dbReference>
<comment type="similarity">
    <text evidence="2">Belongs to the FAD-binding oxidoreductase/transferase type 4 family.</text>
</comment>
<keyword evidence="5" id="KW-0560">Oxidoreductase</keyword>
<evidence type="ECO:0000313" key="7">
    <source>
        <dbReference type="EMBL" id="PIE82826.1"/>
    </source>
</evidence>
<accession>A0A2G6PE33</accession>
<evidence type="ECO:0000256" key="4">
    <source>
        <dbReference type="ARBA" id="ARBA00022827"/>
    </source>
</evidence>
<dbReference type="Gene3D" id="3.30.70.2190">
    <property type="match status" value="1"/>
</dbReference>
<dbReference type="Proteomes" id="UP000229278">
    <property type="component" value="Unassembled WGS sequence"/>
</dbReference>
<dbReference type="GO" id="GO:0016491">
    <property type="term" value="F:oxidoreductase activity"/>
    <property type="evidence" value="ECO:0007669"/>
    <property type="project" value="UniProtKB-KW"/>
</dbReference>
<dbReference type="PANTHER" id="PTHR43716:SF1">
    <property type="entry name" value="D-2-HYDROXYGLUTARATE DEHYDROGENASE, MITOCHONDRIAL"/>
    <property type="match status" value="1"/>
</dbReference>
<comment type="cofactor">
    <cofactor evidence="1">
        <name>FAD</name>
        <dbReference type="ChEBI" id="CHEBI:57692"/>
    </cofactor>
</comment>
<protein>
    <submittedName>
        <fullName evidence="7">FAD-binding oxidoreductase</fullName>
    </submittedName>
</protein>
<dbReference type="InterPro" id="IPR036318">
    <property type="entry name" value="FAD-bd_PCMH-like_sf"/>
</dbReference>
<name>A0A2G6PE33_9GAMM</name>
<evidence type="ECO:0000259" key="6">
    <source>
        <dbReference type="PROSITE" id="PS51387"/>
    </source>
</evidence>
<dbReference type="AlphaFoldDB" id="A0A2G6PE33"/>
<dbReference type="InterPro" id="IPR016169">
    <property type="entry name" value="FAD-bd_PCMH_sub2"/>
</dbReference>
<evidence type="ECO:0000313" key="8">
    <source>
        <dbReference type="Proteomes" id="UP000229278"/>
    </source>
</evidence>
<dbReference type="Pfam" id="PF02913">
    <property type="entry name" value="FAD-oxidase_C"/>
    <property type="match status" value="1"/>
</dbReference>
<dbReference type="InterPro" id="IPR016164">
    <property type="entry name" value="FAD-linked_Oxase-like_C"/>
</dbReference>
<feature type="domain" description="FAD-binding PCMH-type" evidence="6">
    <location>
        <begin position="44"/>
        <end position="223"/>
    </location>
</feature>
<keyword evidence="4" id="KW-0274">FAD</keyword>
<reference evidence="7 8" key="1">
    <citation type="submission" date="2017-10" db="EMBL/GenBank/DDBJ databases">
        <title>Novel microbial diversity and functional potential in the marine mammal oral microbiome.</title>
        <authorList>
            <person name="Dudek N.K."/>
            <person name="Sun C.L."/>
            <person name="Burstein D."/>
            <person name="Kantor R.S."/>
            <person name="Aliaga Goltsman D.S."/>
            <person name="Bik E.M."/>
            <person name="Thomas B.C."/>
            <person name="Banfield J.F."/>
            <person name="Relman D.A."/>
        </authorList>
    </citation>
    <scope>NUCLEOTIDE SEQUENCE [LARGE SCALE GENOMIC DNA]</scope>
    <source>
        <strain evidence="7">DOLJORAL78_50_517</strain>
    </source>
</reference>
<dbReference type="InterPro" id="IPR016171">
    <property type="entry name" value="Vanillyl_alc_oxidase_C-sub2"/>
</dbReference>
<dbReference type="GO" id="GO:0022904">
    <property type="term" value="P:respiratory electron transport chain"/>
    <property type="evidence" value="ECO:0007669"/>
    <property type="project" value="TreeGrafter"/>
</dbReference>
<evidence type="ECO:0000256" key="5">
    <source>
        <dbReference type="ARBA" id="ARBA00023002"/>
    </source>
</evidence>
<dbReference type="PROSITE" id="PS51387">
    <property type="entry name" value="FAD_PCMH"/>
    <property type="match status" value="1"/>
</dbReference>
<gene>
    <name evidence="7" type="ORF">CSA09_04560</name>
</gene>
<proteinExistence type="inferred from homology"/>
<comment type="caution">
    <text evidence="7">The sequence shown here is derived from an EMBL/GenBank/DDBJ whole genome shotgun (WGS) entry which is preliminary data.</text>
</comment>
<dbReference type="EMBL" id="PDTV01000011">
    <property type="protein sequence ID" value="PIE82826.1"/>
    <property type="molecule type" value="Genomic_DNA"/>
</dbReference>
<dbReference type="Gene3D" id="3.30.70.2740">
    <property type="match status" value="1"/>
</dbReference>
<dbReference type="InterPro" id="IPR016167">
    <property type="entry name" value="FAD-bd_PCMH_sub1"/>
</dbReference>
<dbReference type="FunFam" id="3.30.465.10:FF:000025">
    <property type="entry name" value="FAD-binding oxidoreductase"/>
    <property type="match status" value="1"/>
</dbReference>